<dbReference type="PANTHER" id="PTHR30612">
    <property type="entry name" value="SECA INNER MEMBRANE COMPONENT OF SEC PROTEIN SECRETION SYSTEM"/>
    <property type="match status" value="1"/>
</dbReference>
<evidence type="ECO:0000256" key="10">
    <source>
        <dbReference type="SAM" id="MobiDB-lite"/>
    </source>
</evidence>
<feature type="region of interest" description="Disordered" evidence="10">
    <location>
        <begin position="73"/>
        <end position="123"/>
    </location>
</feature>
<dbReference type="Proteomes" id="UP000646548">
    <property type="component" value="Unassembled WGS sequence"/>
</dbReference>
<proteinExistence type="predicted"/>
<evidence type="ECO:0000313" key="15">
    <source>
        <dbReference type="EMBL" id="KAF6733932.1"/>
    </source>
</evidence>
<evidence type="ECO:0000256" key="2">
    <source>
        <dbReference type="ARBA" id="ARBA00022490"/>
    </source>
</evidence>
<keyword evidence="1" id="KW-0813">Transport</keyword>
<dbReference type="GO" id="GO:0006605">
    <property type="term" value="P:protein targeting"/>
    <property type="evidence" value="ECO:0007669"/>
    <property type="project" value="InterPro"/>
</dbReference>
<protein>
    <submittedName>
        <fullName evidence="15">Protein translocase subunit SecA</fullName>
    </submittedName>
</protein>
<dbReference type="Gene3D" id="3.40.50.300">
    <property type="entry name" value="P-loop containing nucleotide triphosphate hydrolases"/>
    <property type="match status" value="3"/>
</dbReference>
<keyword evidence="7" id="KW-0811">Translocation</keyword>
<feature type="coiled-coil region" evidence="9">
    <location>
        <begin position="1764"/>
        <end position="1791"/>
    </location>
</feature>
<dbReference type="InterPro" id="IPR000185">
    <property type="entry name" value="SecA"/>
</dbReference>
<feature type="domain" description="SecA family profile" evidence="14">
    <location>
        <begin position="833"/>
        <end position="1566"/>
    </location>
</feature>
<dbReference type="GO" id="GO:0017038">
    <property type="term" value="P:protein import"/>
    <property type="evidence" value="ECO:0007669"/>
    <property type="project" value="InterPro"/>
</dbReference>
<keyword evidence="5" id="KW-0653">Protein transport</keyword>
<dbReference type="InterPro" id="IPR044722">
    <property type="entry name" value="SecA_SF2_C"/>
</dbReference>
<dbReference type="PROSITE" id="PS51194">
    <property type="entry name" value="HELICASE_CTER"/>
    <property type="match status" value="1"/>
</dbReference>
<keyword evidence="8 11" id="KW-0472">Membrane</keyword>
<evidence type="ECO:0000259" key="12">
    <source>
        <dbReference type="PROSITE" id="PS51192"/>
    </source>
</evidence>
<organism evidence="15 16">
    <name type="scientific">Oryzias melastigma</name>
    <name type="common">Marine medaka</name>
    <dbReference type="NCBI Taxonomy" id="30732"/>
    <lineage>
        <taxon>Eukaryota</taxon>
        <taxon>Metazoa</taxon>
        <taxon>Chordata</taxon>
        <taxon>Craniata</taxon>
        <taxon>Vertebrata</taxon>
        <taxon>Euteleostomi</taxon>
        <taxon>Actinopterygii</taxon>
        <taxon>Neopterygii</taxon>
        <taxon>Teleostei</taxon>
        <taxon>Neoteleostei</taxon>
        <taxon>Acanthomorphata</taxon>
        <taxon>Ovalentaria</taxon>
        <taxon>Atherinomorphae</taxon>
        <taxon>Beloniformes</taxon>
        <taxon>Adrianichthyidae</taxon>
        <taxon>Oryziinae</taxon>
        <taxon>Oryzias</taxon>
    </lineage>
</organism>
<dbReference type="PRINTS" id="PR00906">
    <property type="entry name" value="SECA"/>
</dbReference>
<evidence type="ECO:0000256" key="5">
    <source>
        <dbReference type="ARBA" id="ARBA00022927"/>
    </source>
</evidence>
<reference evidence="15" key="1">
    <citation type="journal article" name="BMC Genomics">
        <title>Long-read sequencing and de novo genome assembly of marine medaka (Oryzias melastigma).</title>
        <authorList>
            <person name="Liang P."/>
            <person name="Saqib H.S.A."/>
            <person name="Ni X."/>
            <person name="Shen Y."/>
        </authorList>
    </citation>
    <scope>NUCLEOTIDE SEQUENCE</scope>
    <source>
        <strain evidence="15">Bigg-433</strain>
    </source>
</reference>
<accession>A0A834KW68</accession>
<keyword evidence="11" id="KW-0812">Transmembrane</keyword>
<dbReference type="InterPro" id="IPR014001">
    <property type="entry name" value="Helicase_ATP-bd"/>
</dbReference>
<dbReference type="InterPro" id="IPR001650">
    <property type="entry name" value="Helicase_C-like"/>
</dbReference>
<evidence type="ECO:0000256" key="6">
    <source>
        <dbReference type="ARBA" id="ARBA00022967"/>
    </source>
</evidence>
<keyword evidence="9" id="KW-0175">Coiled coil</keyword>
<gene>
    <name evidence="15" type="ORF">FQA47_001842</name>
</gene>
<dbReference type="PROSITE" id="PS51192">
    <property type="entry name" value="HELICASE_ATP_BIND_1"/>
    <property type="match status" value="1"/>
</dbReference>
<dbReference type="GO" id="GO:0006886">
    <property type="term" value="P:intracellular protein transport"/>
    <property type="evidence" value="ECO:0007669"/>
    <property type="project" value="InterPro"/>
</dbReference>
<dbReference type="Pfam" id="PF07517">
    <property type="entry name" value="SecA_DEAD"/>
    <property type="match status" value="1"/>
</dbReference>
<dbReference type="InterPro" id="IPR011115">
    <property type="entry name" value="SecA_DEAD"/>
</dbReference>
<dbReference type="GO" id="GO:0016020">
    <property type="term" value="C:membrane"/>
    <property type="evidence" value="ECO:0007669"/>
    <property type="project" value="InterPro"/>
</dbReference>
<dbReference type="SUPFAM" id="SSF52540">
    <property type="entry name" value="P-loop containing nucleoside triphosphate hydrolases"/>
    <property type="match status" value="2"/>
</dbReference>
<feature type="transmembrane region" description="Helical" evidence="11">
    <location>
        <begin position="1830"/>
        <end position="1853"/>
    </location>
</feature>
<name>A0A834KW68_ORYME</name>
<feature type="domain" description="Helicase ATP-binding" evidence="12">
    <location>
        <begin position="937"/>
        <end position="1079"/>
    </location>
</feature>
<dbReference type="PANTHER" id="PTHR30612:SF0">
    <property type="entry name" value="CHLOROPLAST PROTEIN-TRANSPORTING ATPASE"/>
    <property type="match status" value="1"/>
</dbReference>
<evidence type="ECO:0000256" key="11">
    <source>
        <dbReference type="SAM" id="Phobius"/>
    </source>
</evidence>
<evidence type="ECO:0000259" key="13">
    <source>
        <dbReference type="PROSITE" id="PS51194"/>
    </source>
</evidence>
<dbReference type="Pfam" id="PF21090">
    <property type="entry name" value="P-loop_SecA"/>
    <property type="match status" value="1"/>
</dbReference>
<dbReference type="InterPro" id="IPR014018">
    <property type="entry name" value="SecA_motor_DEAD"/>
</dbReference>
<evidence type="ECO:0000256" key="3">
    <source>
        <dbReference type="ARBA" id="ARBA00022741"/>
    </source>
</evidence>
<dbReference type="Gene3D" id="3.90.1440.10">
    <property type="entry name" value="SecA, preprotein cross-linking domain"/>
    <property type="match status" value="1"/>
</dbReference>
<evidence type="ECO:0000256" key="4">
    <source>
        <dbReference type="ARBA" id="ARBA00022840"/>
    </source>
</evidence>
<sequence length="1940" mass="220165">MGNKPSECHMGDELRCRICYKVLPPCTSFDHLYQDTVRGQYVHVFNGGEYYRPVGKHGMYKCKNCFNKEINDQEREEREREKREREKREREEREREEERQRREKALNQRLQESQQQAKEQYEQHLRTNISEQESKRKVLKGHLDEFESDGDRDDLLESLSLKCGFEVADLSLDELSSDQLGKILSALDKLLFEEWIPALPSLSTLQHAQVYITELCVLSVETIEEESLQMLCDHMQFLVGSISQSACSAADSFLLTQALYLTMMHFFTDSNSSDTDAVLIAKQWAEDELSAGLLFPTEFLGILISSLQNAVERESVFTLKMEIKTLKLLLSTLMDLNTKETHSESTGMVLRLVKENQWTPMEALNLLQRLSQKCEQEASITGLLTLVKVYDVSPDWRDDSGRSLTEAIDFAENINEDFPKILRKSDERNLLAALAELKLSQNLDDSMIEMIKNITKNVLMYSEHPEKHSTCMKDSIKSGSLSTDDLQSCLSLLCKAVFDSKGWWPSVKHMLQWCVMLLKEKTQVPQLVGTTADQCVLAMYAALQVCRGNKLDIVLNSDIQSDERMKEWSGFYTSLGISFNTNKTTETSSQEVYEADIVYGTFSDFVSDYIQHSKEVMGKGVPQLPRGFLIEEQSLDSLENLDLSKLTSKDLLMFGAQVLQNIMQRYKSLEMKPRKQCVKALFQVLHSNMNKDLNTESPISNILTKVSGQTLQSNEIFILTILENLVRVVCGEAEAGRWCLEDLLSCARQIQGLNEETKQIFETVLNLSRHAWSPVETLNLLGALTQHHSTEGCTSIMKVLHLLETYQVSSTWTDDSNQTLLDLLGSYQTKNLIQHLDKSLKDEKSKTIDMLFEEMRQMKDIDEQTLTDSYSIVNHVTNLIQSGEIKKYKDVERAKTLSQSMDKENLQEILAVLCSAVHQHMAEGKWWPRATQMISWCLLALSDTGKLLEMGTGEGKSCVIAMLAVLRVLRGEKVDVVSSSSVLCQRDAEEWGKFFKHFGITVDTNTNKTEDSERKECYQKDVIYGTIETFAADHLRQIFEMKDVRPDRKYQCIIIDEVDSLLLDQGVQLTYLSSPMVCMQHLNTILAMIWGHVRQYAYVSSAHQTFVRGPPASFFKAIFDSIDTEETEISDPMDILRIAEETNTVPKGFAEDIYKSKPDELRNKLKSVSQVAVVNLFEELENYVPYGFTVYTVNEKGLLSLKKLSPYDKNSIPELTFLVMEEGFCCSLYDSEETLIDPIADLISEKIQYTPCTNNKDKIRIPGFLKKLIETKMSVWTQNAFLALQLREGRDYVVENKQVCPVDFRSTGIVELNKKWGDGLQQFVEIKHQIKLSTISTVTNYISNVAFFEKYHGKIYGTTGTLGSEKDILFLKNLYPNLTACKMPAFNRKKLFEVQGIVTTSSEEWKSEIKNAVMAQISKNSYRDGRAALIICETINKAKEIHDDLKSSVPGDIILYCRSDKDSLSKIEKTLLPGDVIVATNLAGRGTDIKVSKDVNNNGGLFVILSFLSENTRVELQAFGRTARKGKPGSAQIIMSTEHLQQGFKTGTSLEEAKSTRDTLAEERISCMMNDVHEMKLREELFSDYCNTLQEVHKITGEDEKSVVVAIMNEFWGIWLQTKSEDIDQLKRDELKQSLKVDLAEAKSQSENQESPCSSIYHFVKFGNLALDDKKWDLGVKLFQKAMNQDESWAAIAFYNHAYCTIMQRKDNYLSKAREDLEKAAESLQCLNEESWICLQFVKMGSVESAKNEQTSLEKQFTTRCNMYEFWGKNISEAIEKLDEIKEKHRNAVAKKSPVFSLVSSSDEELQVEAYNLYNGGLQYAFAVEQEPSYWGASLVFFLGVLQIVAGVLLAVFTCGTLAQVGIGLITEGISDCIYGIEALVTGEFSWKDWAIQKAISIGVSLLTAGVGKLISKGFKACQNGIERFRQKAQSTSKVNLQTG</sequence>
<keyword evidence="2" id="KW-0963">Cytoplasm</keyword>
<dbReference type="SMART" id="SM00957">
    <property type="entry name" value="SecA_DEAD"/>
    <property type="match status" value="1"/>
</dbReference>
<dbReference type="InterPro" id="IPR027417">
    <property type="entry name" value="P-loop_NTPase"/>
</dbReference>
<evidence type="ECO:0000256" key="1">
    <source>
        <dbReference type="ARBA" id="ARBA00022448"/>
    </source>
</evidence>
<dbReference type="EMBL" id="WKFB01000147">
    <property type="protein sequence ID" value="KAF6733932.1"/>
    <property type="molecule type" value="Genomic_DNA"/>
</dbReference>
<feature type="domain" description="Helicase C-terminal" evidence="13">
    <location>
        <begin position="1408"/>
        <end position="1573"/>
    </location>
</feature>
<feature type="compositionally biased region" description="Polar residues" evidence="10">
    <location>
        <begin position="108"/>
        <end position="118"/>
    </location>
</feature>
<evidence type="ECO:0000313" key="16">
    <source>
        <dbReference type="Proteomes" id="UP000646548"/>
    </source>
</evidence>
<keyword evidence="4" id="KW-0067">ATP-binding</keyword>
<evidence type="ECO:0000259" key="14">
    <source>
        <dbReference type="PROSITE" id="PS51196"/>
    </source>
</evidence>
<keyword evidence="11" id="KW-1133">Transmembrane helix</keyword>
<keyword evidence="3" id="KW-0547">Nucleotide-binding</keyword>
<evidence type="ECO:0000256" key="9">
    <source>
        <dbReference type="SAM" id="Coils"/>
    </source>
</evidence>
<dbReference type="InterPro" id="IPR036670">
    <property type="entry name" value="SecA_X-link_sf"/>
</dbReference>
<keyword evidence="6" id="KW-1278">Translocase</keyword>
<evidence type="ECO:0000256" key="8">
    <source>
        <dbReference type="ARBA" id="ARBA00023136"/>
    </source>
</evidence>
<evidence type="ECO:0000256" key="7">
    <source>
        <dbReference type="ARBA" id="ARBA00023010"/>
    </source>
</evidence>
<comment type="caution">
    <text evidence="15">The sequence shown here is derived from an EMBL/GenBank/DDBJ whole genome shotgun (WGS) entry which is preliminary data.</text>
</comment>
<dbReference type="GO" id="GO:0005524">
    <property type="term" value="F:ATP binding"/>
    <property type="evidence" value="ECO:0007669"/>
    <property type="project" value="UniProtKB-KW"/>
</dbReference>
<dbReference type="SUPFAM" id="SSF81767">
    <property type="entry name" value="Pre-protein crosslinking domain of SecA"/>
    <property type="match status" value="1"/>
</dbReference>
<dbReference type="PROSITE" id="PS51196">
    <property type="entry name" value="SECA_MOTOR_DEAD"/>
    <property type="match status" value="1"/>
</dbReference>
<feature type="compositionally biased region" description="Basic and acidic residues" evidence="10">
    <location>
        <begin position="73"/>
        <end position="106"/>
    </location>
</feature>